<sequence>MINILVVEDDKHTRKLLETILKREGYSVLKAEDGVIAMEVLENNHVDLIILDIMMPNMDGYEFAKELRDAECMIPILMATAKQLPEDKKRGFIVGTDDYMTKPIDTEEMLLRIKALLRRSQIASARKLTIGKVTLDYDTLTVSREDEKQTLPQKEFYLLYKLLSYPDRIFTRIQLMDEIWGMETESGDTTVNVHINRLRKRFDSYPEFEIISVRGLGYKAVKKSE</sequence>
<evidence type="ECO:0000256" key="2">
    <source>
        <dbReference type="ARBA" id="ARBA00018672"/>
    </source>
</evidence>
<evidence type="ECO:0000256" key="10">
    <source>
        <dbReference type="ARBA" id="ARBA00023163"/>
    </source>
</evidence>
<comment type="subcellular location">
    <subcellularLocation>
        <location evidence="1">Cytoplasm</location>
    </subcellularLocation>
</comment>
<evidence type="ECO:0000256" key="7">
    <source>
        <dbReference type="ARBA" id="ARBA00023026"/>
    </source>
</evidence>
<dbReference type="GO" id="GO:0005829">
    <property type="term" value="C:cytosol"/>
    <property type="evidence" value="ECO:0007669"/>
    <property type="project" value="TreeGrafter"/>
</dbReference>
<feature type="domain" description="OmpR/PhoB-type" evidence="17">
    <location>
        <begin position="125"/>
        <end position="222"/>
    </location>
</feature>
<accession>A0A174BDN0</accession>
<evidence type="ECO:0000256" key="3">
    <source>
        <dbReference type="ARBA" id="ARBA00022490"/>
    </source>
</evidence>
<evidence type="ECO:0000313" key="19">
    <source>
        <dbReference type="Proteomes" id="UP000095558"/>
    </source>
</evidence>
<evidence type="ECO:0000256" key="8">
    <source>
        <dbReference type="ARBA" id="ARBA00023125"/>
    </source>
</evidence>
<reference evidence="18 19" key="1">
    <citation type="submission" date="2015-09" db="EMBL/GenBank/DDBJ databases">
        <authorList>
            <consortium name="Pathogen Informatics"/>
        </authorList>
    </citation>
    <scope>NUCLEOTIDE SEQUENCE [LARGE SCALE GENOMIC DNA]</scope>
    <source>
        <strain evidence="18 19">2789STDY5834855</strain>
    </source>
</reference>
<organism evidence="18 19">
    <name type="scientific">Clostridium disporicum</name>
    <dbReference type="NCBI Taxonomy" id="84024"/>
    <lineage>
        <taxon>Bacteria</taxon>
        <taxon>Bacillati</taxon>
        <taxon>Bacillota</taxon>
        <taxon>Clostridia</taxon>
        <taxon>Eubacteriales</taxon>
        <taxon>Clostridiaceae</taxon>
        <taxon>Clostridium</taxon>
    </lineage>
</organism>
<dbReference type="SMART" id="SM00448">
    <property type="entry name" value="REC"/>
    <property type="match status" value="1"/>
</dbReference>
<dbReference type="AlphaFoldDB" id="A0A174BDN0"/>
<dbReference type="OrthoDB" id="9790442at2"/>
<dbReference type="CDD" id="cd17574">
    <property type="entry name" value="REC_OmpR"/>
    <property type="match status" value="1"/>
</dbReference>
<evidence type="ECO:0000256" key="6">
    <source>
        <dbReference type="ARBA" id="ARBA00023015"/>
    </source>
</evidence>
<keyword evidence="6" id="KW-0805">Transcription regulation</keyword>
<name>A0A174BDN0_9CLOT</name>
<keyword evidence="9" id="KW-0010">Activator</keyword>
<feature type="modified residue" description="4-aspartylphosphate" evidence="14">
    <location>
        <position position="52"/>
    </location>
</feature>
<evidence type="ECO:0000256" key="14">
    <source>
        <dbReference type="PROSITE-ProRule" id="PRU00169"/>
    </source>
</evidence>
<evidence type="ECO:0000256" key="11">
    <source>
        <dbReference type="ARBA" id="ARBA00024867"/>
    </source>
</evidence>
<evidence type="ECO:0000256" key="13">
    <source>
        <dbReference type="ARBA" id="ARBA00039976"/>
    </source>
</evidence>
<evidence type="ECO:0000256" key="12">
    <source>
        <dbReference type="ARBA" id="ARBA00037471"/>
    </source>
</evidence>
<dbReference type="EMBL" id="CYZV01000010">
    <property type="protein sequence ID" value="CUN98603.1"/>
    <property type="molecule type" value="Genomic_DNA"/>
</dbReference>
<dbReference type="FunFam" id="3.40.50.2300:FF:000001">
    <property type="entry name" value="DNA-binding response regulator PhoB"/>
    <property type="match status" value="1"/>
</dbReference>
<dbReference type="Pfam" id="PF00486">
    <property type="entry name" value="Trans_reg_C"/>
    <property type="match status" value="1"/>
</dbReference>
<keyword evidence="8 15" id="KW-0238">DNA-binding</keyword>
<comment type="function">
    <text evidence="12">Member of the two-component regulatory system HssS/HssR involved in intracellular heme homeostasis and tempering of staphylococcal virulence. Phosphorylated HssR binds to a direct repeat sequence within hrtAB promoter and activates the expression of hrtAB, an efflux pump, in response to extracellular heme, hemin, hemoglobin or blood.</text>
</comment>
<dbReference type="PROSITE" id="PS51755">
    <property type="entry name" value="OMPR_PHOB"/>
    <property type="match status" value="1"/>
</dbReference>
<evidence type="ECO:0000259" key="17">
    <source>
        <dbReference type="PROSITE" id="PS51755"/>
    </source>
</evidence>
<dbReference type="Gene3D" id="3.40.50.2300">
    <property type="match status" value="1"/>
</dbReference>
<evidence type="ECO:0000259" key="16">
    <source>
        <dbReference type="PROSITE" id="PS50110"/>
    </source>
</evidence>
<dbReference type="CDD" id="cd00383">
    <property type="entry name" value="trans_reg_C"/>
    <property type="match status" value="1"/>
</dbReference>
<dbReference type="GO" id="GO:0032993">
    <property type="term" value="C:protein-DNA complex"/>
    <property type="evidence" value="ECO:0007669"/>
    <property type="project" value="TreeGrafter"/>
</dbReference>
<dbReference type="SMART" id="SM00862">
    <property type="entry name" value="Trans_reg_C"/>
    <property type="match status" value="1"/>
</dbReference>
<evidence type="ECO:0000256" key="4">
    <source>
        <dbReference type="ARBA" id="ARBA00022553"/>
    </source>
</evidence>
<dbReference type="InterPro" id="IPR001789">
    <property type="entry name" value="Sig_transdc_resp-reg_receiver"/>
</dbReference>
<keyword evidence="7" id="KW-0843">Virulence</keyword>
<comment type="function">
    <text evidence="11">May play the central regulatory role in sporulation. It may be an element of the effector pathway responsible for the activation of sporulation genes in response to nutritional stress. Spo0A may act in concert with spo0H (a sigma factor) to control the expression of some genes that are critical to the sporulation process.</text>
</comment>
<feature type="DNA-binding region" description="OmpR/PhoB-type" evidence="15">
    <location>
        <begin position="125"/>
        <end position="222"/>
    </location>
</feature>
<evidence type="ECO:0000256" key="15">
    <source>
        <dbReference type="PROSITE-ProRule" id="PRU01091"/>
    </source>
</evidence>
<keyword evidence="5" id="KW-0902">Two-component regulatory system</keyword>
<dbReference type="SUPFAM" id="SSF52172">
    <property type="entry name" value="CheY-like"/>
    <property type="match status" value="1"/>
</dbReference>
<dbReference type="Proteomes" id="UP000095558">
    <property type="component" value="Unassembled WGS sequence"/>
</dbReference>
<evidence type="ECO:0000313" key="18">
    <source>
        <dbReference type="EMBL" id="CUN98603.1"/>
    </source>
</evidence>
<dbReference type="GO" id="GO:0006355">
    <property type="term" value="P:regulation of DNA-templated transcription"/>
    <property type="evidence" value="ECO:0007669"/>
    <property type="project" value="InterPro"/>
</dbReference>
<dbReference type="PANTHER" id="PTHR48111">
    <property type="entry name" value="REGULATOR OF RPOS"/>
    <property type="match status" value="1"/>
</dbReference>
<dbReference type="InterPro" id="IPR001867">
    <property type="entry name" value="OmpR/PhoB-type_DNA-bd"/>
</dbReference>
<dbReference type="PROSITE" id="PS50110">
    <property type="entry name" value="RESPONSE_REGULATORY"/>
    <property type="match status" value="1"/>
</dbReference>
<keyword evidence="4 14" id="KW-0597">Phosphoprotein</keyword>
<gene>
    <name evidence="18" type="primary">hssR</name>
    <name evidence="18" type="ORF">ERS852470_01169</name>
</gene>
<dbReference type="Gene3D" id="1.10.10.10">
    <property type="entry name" value="Winged helix-like DNA-binding domain superfamily/Winged helix DNA-binding domain"/>
    <property type="match status" value="1"/>
</dbReference>
<dbReference type="GO" id="GO:0000156">
    <property type="term" value="F:phosphorelay response regulator activity"/>
    <property type="evidence" value="ECO:0007669"/>
    <property type="project" value="TreeGrafter"/>
</dbReference>
<evidence type="ECO:0000256" key="1">
    <source>
        <dbReference type="ARBA" id="ARBA00004496"/>
    </source>
</evidence>
<protein>
    <recommendedName>
        <fullName evidence="13">Heme response regulator HssR</fullName>
    </recommendedName>
    <alternativeName>
        <fullName evidence="2">Stage 0 sporulation protein A homolog</fullName>
    </alternativeName>
</protein>
<keyword evidence="3" id="KW-0963">Cytoplasm</keyword>
<dbReference type="RefSeq" id="WP_055275896.1">
    <property type="nucleotide sequence ID" value="NZ_CYZV01000010.1"/>
</dbReference>
<proteinExistence type="predicted"/>
<dbReference type="InterPro" id="IPR039420">
    <property type="entry name" value="WalR-like"/>
</dbReference>
<feature type="domain" description="Response regulatory" evidence="16">
    <location>
        <begin position="3"/>
        <end position="117"/>
    </location>
</feature>
<keyword evidence="10" id="KW-0804">Transcription</keyword>
<evidence type="ECO:0000256" key="9">
    <source>
        <dbReference type="ARBA" id="ARBA00023159"/>
    </source>
</evidence>
<dbReference type="PANTHER" id="PTHR48111:SF49">
    <property type="entry name" value="HEME RESPONSE REGULATOR HSSR"/>
    <property type="match status" value="1"/>
</dbReference>
<dbReference type="GO" id="GO:0000976">
    <property type="term" value="F:transcription cis-regulatory region binding"/>
    <property type="evidence" value="ECO:0007669"/>
    <property type="project" value="TreeGrafter"/>
</dbReference>
<dbReference type="Pfam" id="PF00072">
    <property type="entry name" value="Response_reg"/>
    <property type="match status" value="1"/>
</dbReference>
<evidence type="ECO:0000256" key="5">
    <source>
        <dbReference type="ARBA" id="ARBA00023012"/>
    </source>
</evidence>
<dbReference type="InterPro" id="IPR011006">
    <property type="entry name" value="CheY-like_superfamily"/>
</dbReference>
<dbReference type="InterPro" id="IPR036388">
    <property type="entry name" value="WH-like_DNA-bd_sf"/>
</dbReference>